<name>A0A2S1R1B5_9FLAO</name>
<dbReference type="Gene3D" id="3.40.960.10">
    <property type="entry name" value="VSR Endonuclease"/>
    <property type="match status" value="1"/>
</dbReference>
<dbReference type="RefSeq" id="WP_108779054.1">
    <property type="nucleotide sequence ID" value="NZ_CP029186.1"/>
</dbReference>
<dbReference type="OrthoDB" id="9757917at2"/>
<evidence type="ECO:0000259" key="1">
    <source>
        <dbReference type="Pfam" id="PF18741"/>
    </source>
</evidence>
<accession>A0A2S1R1B5</accession>
<gene>
    <name evidence="2" type="ORF">HYN59_14985</name>
</gene>
<proteinExistence type="predicted"/>
<feature type="domain" description="Restriction endonuclease type II-like" evidence="1">
    <location>
        <begin position="182"/>
        <end position="258"/>
    </location>
</feature>
<reference evidence="2 3" key="1">
    <citation type="submission" date="2018-04" db="EMBL/GenBank/DDBJ databases">
        <title>Genome sequencing of Flavobacterium sp. HYN0059.</title>
        <authorList>
            <person name="Yi H."/>
            <person name="Baek C."/>
        </authorList>
    </citation>
    <scope>NUCLEOTIDE SEQUENCE [LARGE SCALE GENOMIC DNA]</scope>
    <source>
        <strain evidence="2 3">HYN0059</strain>
    </source>
</reference>
<dbReference type="Pfam" id="PF18741">
    <property type="entry name" value="MTES_1575"/>
    <property type="match status" value="1"/>
</dbReference>
<dbReference type="EMBL" id="CP029186">
    <property type="protein sequence ID" value="AWH86331.1"/>
    <property type="molecule type" value="Genomic_DNA"/>
</dbReference>
<evidence type="ECO:0000313" key="3">
    <source>
        <dbReference type="Proteomes" id="UP000244929"/>
    </source>
</evidence>
<keyword evidence="3" id="KW-1185">Reference proteome</keyword>
<dbReference type="InterPro" id="IPR011335">
    <property type="entry name" value="Restrct_endonuc-II-like"/>
</dbReference>
<dbReference type="AlphaFoldDB" id="A0A2S1R1B5"/>
<dbReference type="InterPro" id="IPR049468">
    <property type="entry name" value="Restrct_endonuc-II-like_dom"/>
</dbReference>
<dbReference type="Proteomes" id="UP000244929">
    <property type="component" value="Chromosome"/>
</dbReference>
<sequence length="269" mass="31876">MNETADLRKRLESRELFAPLFNDFIKRSINEQRKVEADPDDPYNFASFYEKFIENYARVNTDIVFECCESPIERIFINSLTLLFLKNRNTELQVTPPLEDVEDAISNFRNNHLDILRVIERYKVDTGDTDLIHFEKFIQGKIDSGRYKEGDYEIFEYHRLVVDNFIWNSYHLSLQAGFPNYKVDGKSIRADILIWCPGNEKVKLIVECDGYQYHSSKESFERDRKRDRLLKSKGYDVVRFSGTEIYRDPVKVSDDLYDLIDNLYNPVKN</sequence>
<evidence type="ECO:0000313" key="2">
    <source>
        <dbReference type="EMBL" id="AWH86331.1"/>
    </source>
</evidence>
<organism evidence="2 3">
    <name type="scientific">Flavobacterium album</name>
    <dbReference type="NCBI Taxonomy" id="2175091"/>
    <lineage>
        <taxon>Bacteria</taxon>
        <taxon>Pseudomonadati</taxon>
        <taxon>Bacteroidota</taxon>
        <taxon>Flavobacteriia</taxon>
        <taxon>Flavobacteriales</taxon>
        <taxon>Flavobacteriaceae</taxon>
        <taxon>Flavobacterium</taxon>
    </lineage>
</organism>
<dbReference type="SUPFAM" id="SSF52980">
    <property type="entry name" value="Restriction endonuclease-like"/>
    <property type="match status" value="1"/>
</dbReference>
<protein>
    <recommendedName>
        <fullName evidence="1">Restriction endonuclease type II-like domain-containing protein</fullName>
    </recommendedName>
</protein>
<dbReference type="KEGG" id="falb:HYN59_14985"/>